<dbReference type="InterPro" id="IPR045584">
    <property type="entry name" value="Pilin-like"/>
</dbReference>
<evidence type="ECO:0000313" key="2">
    <source>
        <dbReference type="EMBL" id="MBE9066784.1"/>
    </source>
</evidence>
<dbReference type="Proteomes" id="UP000615026">
    <property type="component" value="Unassembled WGS sequence"/>
</dbReference>
<keyword evidence="3" id="KW-1185">Reference proteome</keyword>
<dbReference type="PROSITE" id="PS00409">
    <property type="entry name" value="PROKAR_NTER_METHYL"/>
    <property type="match status" value="1"/>
</dbReference>
<feature type="transmembrane region" description="Helical" evidence="1">
    <location>
        <begin position="21"/>
        <end position="43"/>
    </location>
</feature>
<gene>
    <name evidence="2" type="ORF">IQ260_08975</name>
</gene>
<evidence type="ECO:0000256" key="1">
    <source>
        <dbReference type="SAM" id="Phobius"/>
    </source>
</evidence>
<reference evidence="2" key="1">
    <citation type="submission" date="2020-10" db="EMBL/GenBank/DDBJ databases">
        <authorList>
            <person name="Castelo-Branco R."/>
            <person name="Eusebio N."/>
            <person name="Adriana R."/>
            <person name="Vieira A."/>
            <person name="Brugerolle De Fraissinette N."/>
            <person name="Rezende De Castro R."/>
            <person name="Schneider M.P."/>
            <person name="Vasconcelos V."/>
            <person name="Leao P.N."/>
        </authorList>
    </citation>
    <scope>NUCLEOTIDE SEQUENCE</scope>
    <source>
        <strain evidence="2">LEGE 11479</strain>
    </source>
</reference>
<dbReference type="Pfam" id="PF16734">
    <property type="entry name" value="Pilin_GH"/>
    <property type="match status" value="1"/>
</dbReference>
<keyword evidence="1" id="KW-1133">Transmembrane helix</keyword>
<evidence type="ECO:0000313" key="3">
    <source>
        <dbReference type="Proteomes" id="UP000615026"/>
    </source>
</evidence>
<comment type="caution">
    <text evidence="2">The sequence shown here is derived from an EMBL/GenBank/DDBJ whole genome shotgun (WGS) entry which is preliminary data.</text>
</comment>
<dbReference type="Gene3D" id="3.30.700.10">
    <property type="entry name" value="Glycoprotein, Type 4 Pilin"/>
    <property type="match status" value="1"/>
</dbReference>
<keyword evidence="1" id="KW-0472">Membrane</keyword>
<keyword evidence="1" id="KW-0812">Transmembrane</keyword>
<dbReference type="Pfam" id="PF07963">
    <property type="entry name" value="N_methyl"/>
    <property type="match status" value="1"/>
</dbReference>
<accession>A0A928X391</accession>
<sequence>MTMPRYSKSRDVRQRIHGFTLIETLITIVIIGLLSAIAVPSLMGQITKAKETEAKIALDFLRKNQYSFYLENHSFTKNLQELNFSAADSKNYEYFIEALEDYSPLSGRLHLAFSKRKGMRSYGSVIYLKNGQLEECGLLADDISAEHASLEKLRFIFNAIQHYEQYCS</sequence>
<organism evidence="2 3">
    <name type="scientific">Leptolyngbya cf. ectocarpi LEGE 11479</name>
    <dbReference type="NCBI Taxonomy" id="1828722"/>
    <lineage>
        <taxon>Bacteria</taxon>
        <taxon>Bacillati</taxon>
        <taxon>Cyanobacteriota</taxon>
        <taxon>Cyanophyceae</taxon>
        <taxon>Leptolyngbyales</taxon>
        <taxon>Leptolyngbyaceae</taxon>
        <taxon>Leptolyngbya group</taxon>
        <taxon>Leptolyngbya</taxon>
    </lineage>
</organism>
<proteinExistence type="predicted"/>
<dbReference type="SUPFAM" id="SSF54523">
    <property type="entry name" value="Pili subunits"/>
    <property type="match status" value="1"/>
</dbReference>
<dbReference type="InterPro" id="IPR012902">
    <property type="entry name" value="N_methyl_site"/>
</dbReference>
<dbReference type="NCBIfam" id="TIGR02532">
    <property type="entry name" value="IV_pilin_GFxxxE"/>
    <property type="match status" value="1"/>
</dbReference>
<dbReference type="InterPro" id="IPR031975">
    <property type="entry name" value="Pilin_GH"/>
</dbReference>
<dbReference type="AlphaFoldDB" id="A0A928X391"/>
<protein>
    <submittedName>
        <fullName evidence="2">Prepilin-type N-terminal cleavage/methylation domain-containing protein</fullName>
    </submittedName>
</protein>
<name>A0A928X391_LEPEC</name>
<dbReference type="EMBL" id="JADEXP010000058">
    <property type="protein sequence ID" value="MBE9066784.1"/>
    <property type="molecule type" value="Genomic_DNA"/>
</dbReference>